<dbReference type="InterPro" id="IPR051468">
    <property type="entry name" value="Fungal_SecMetab_SDRs"/>
</dbReference>
<proteinExistence type="inferred from homology"/>
<dbReference type="PRINTS" id="PR00081">
    <property type="entry name" value="GDHRDH"/>
</dbReference>
<dbReference type="GO" id="GO:0005737">
    <property type="term" value="C:cytoplasm"/>
    <property type="evidence" value="ECO:0007669"/>
    <property type="project" value="TreeGrafter"/>
</dbReference>
<dbReference type="CDD" id="cd05325">
    <property type="entry name" value="carb_red_sniffer_like_SDR_c"/>
    <property type="match status" value="1"/>
</dbReference>
<dbReference type="RefSeq" id="XP_008029943.1">
    <property type="nucleotide sequence ID" value="XM_008031752.1"/>
</dbReference>
<dbReference type="Gene3D" id="3.40.50.720">
    <property type="entry name" value="NAD(P)-binding Rossmann-like Domain"/>
    <property type="match status" value="1"/>
</dbReference>
<reference evidence="4 5" key="1">
    <citation type="journal article" date="2012" name="PLoS Pathog.">
        <title>Diverse lifestyles and strategies of plant pathogenesis encoded in the genomes of eighteen Dothideomycetes fungi.</title>
        <authorList>
            <person name="Ohm R.A."/>
            <person name="Feau N."/>
            <person name="Henrissat B."/>
            <person name="Schoch C.L."/>
            <person name="Horwitz B.A."/>
            <person name="Barry K.W."/>
            <person name="Condon B.J."/>
            <person name="Copeland A.C."/>
            <person name="Dhillon B."/>
            <person name="Glaser F."/>
            <person name="Hesse C.N."/>
            <person name="Kosti I."/>
            <person name="LaButti K."/>
            <person name="Lindquist E.A."/>
            <person name="Lucas S."/>
            <person name="Salamov A.A."/>
            <person name="Bradshaw R.E."/>
            <person name="Ciuffetti L."/>
            <person name="Hamelin R.C."/>
            <person name="Kema G.H.J."/>
            <person name="Lawrence C."/>
            <person name="Scott J.A."/>
            <person name="Spatafora J.W."/>
            <person name="Turgeon B.G."/>
            <person name="de Wit P.J.G.M."/>
            <person name="Zhong S."/>
            <person name="Goodwin S.B."/>
            <person name="Grigoriev I.V."/>
        </authorList>
    </citation>
    <scope>NUCLEOTIDE SEQUENCE [LARGE SCALE GENOMIC DNA]</scope>
    <source>
        <strain evidence="5">28A</strain>
    </source>
</reference>
<comment type="similarity">
    <text evidence="1">Belongs to the short-chain dehydrogenases/reductases (SDR) family.</text>
</comment>
<name>R0ICP2_EXST2</name>
<keyword evidence="2" id="KW-0521">NADP</keyword>
<dbReference type="GO" id="GO:0016491">
    <property type="term" value="F:oxidoreductase activity"/>
    <property type="evidence" value="ECO:0007669"/>
    <property type="project" value="UniProtKB-KW"/>
</dbReference>
<dbReference type="HOGENOM" id="CLU_010194_9_1_1"/>
<evidence type="ECO:0000256" key="2">
    <source>
        <dbReference type="ARBA" id="ARBA00022857"/>
    </source>
</evidence>
<keyword evidence="3" id="KW-0560">Oxidoreductase</keyword>
<dbReference type="InterPro" id="IPR002347">
    <property type="entry name" value="SDR_fam"/>
</dbReference>
<accession>R0ICP2</accession>
<dbReference type="PANTHER" id="PTHR43544:SF7">
    <property type="entry name" value="NADB-LER2"/>
    <property type="match status" value="1"/>
</dbReference>
<reference evidence="4 5" key="2">
    <citation type="journal article" date="2013" name="PLoS Genet.">
        <title>Comparative genome structure, secondary metabolite, and effector coding capacity across Cochliobolus pathogens.</title>
        <authorList>
            <person name="Condon B.J."/>
            <person name="Leng Y."/>
            <person name="Wu D."/>
            <person name="Bushley K.E."/>
            <person name="Ohm R.A."/>
            <person name="Otillar R."/>
            <person name="Martin J."/>
            <person name="Schackwitz W."/>
            <person name="Grimwood J."/>
            <person name="MohdZainudin N."/>
            <person name="Xue C."/>
            <person name="Wang R."/>
            <person name="Manning V.A."/>
            <person name="Dhillon B."/>
            <person name="Tu Z.J."/>
            <person name="Steffenson B.J."/>
            <person name="Salamov A."/>
            <person name="Sun H."/>
            <person name="Lowry S."/>
            <person name="LaButti K."/>
            <person name="Han J."/>
            <person name="Copeland A."/>
            <person name="Lindquist E."/>
            <person name="Barry K."/>
            <person name="Schmutz J."/>
            <person name="Baker S.E."/>
            <person name="Ciuffetti L.M."/>
            <person name="Grigoriev I.V."/>
            <person name="Zhong S."/>
            <person name="Turgeon B.G."/>
        </authorList>
    </citation>
    <scope>NUCLEOTIDE SEQUENCE [LARGE SCALE GENOMIC DNA]</scope>
    <source>
        <strain evidence="5">28A</strain>
    </source>
</reference>
<evidence type="ECO:0000256" key="3">
    <source>
        <dbReference type="ARBA" id="ARBA00023002"/>
    </source>
</evidence>
<dbReference type="PANTHER" id="PTHR43544">
    <property type="entry name" value="SHORT-CHAIN DEHYDROGENASE/REDUCTASE"/>
    <property type="match status" value="1"/>
</dbReference>
<organism evidence="4 5">
    <name type="scientific">Exserohilum turcicum (strain 28A)</name>
    <name type="common">Northern leaf blight fungus</name>
    <name type="synonym">Setosphaeria turcica</name>
    <dbReference type="NCBI Taxonomy" id="671987"/>
    <lineage>
        <taxon>Eukaryota</taxon>
        <taxon>Fungi</taxon>
        <taxon>Dikarya</taxon>
        <taxon>Ascomycota</taxon>
        <taxon>Pezizomycotina</taxon>
        <taxon>Dothideomycetes</taxon>
        <taxon>Pleosporomycetidae</taxon>
        <taxon>Pleosporales</taxon>
        <taxon>Pleosporineae</taxon>
        <taxon>Pleosporaceae</taxon>
        <taxon>Exserohilum</taxon>
    </lineage>
</organism>
<dbReference type="OrthoDB" id="9876299at2759"/>
<dbReference type="Pfam" id="PF00106">
    <property type="entry name" value="adh_short"/>
    <property type="match status" value="1"/>
</dbReference>
<sequence>MSTTVLITGGNRGLGRALVEAYLATPNTTVVATVRDASKAASLSSVTKAAGSNVVTITMEMASAESIAAGIEELKTTHKISALDVVVANAGINGPTPSLSHTPIPEIQKYVDVNAYGPFEVYKATLPLLRASAAAGNKPKFVYVSSAAGCMTNMVNFLPISGYGVSKVVGNFLFKWLALDNKDVIALSYDPGTVDTDMTRDGLELAKTFGLDMGALSFPPADEVARSMKKVIDEATESTSGKFLDRDGTELPC</sequence>
<protein>
    <submittedName>
        <fullName evidence="4">Uncharacterized protein</fullName>
    </submittedName>
</protein>
<dbReference type="SUPFAM" id="SSF51735">
    <property type="entry name" value="NAD(P)-binding Rossmann-fold domains"/>
    <property type="match status" value="1"/>
</dbReference>
<dbReference type="EMBL" id="KB908844">
    <property type="protein sequence ID" value="EOA82966.1"/>
    <property type="molecule type" value="Genomic_DNA"/>
</dbReference>
<dbReference type="eggNOG" id="KOG1611">
    <property type="taxonomic scope" value="Eukaryota"/>
</dbReference>
<dbReference type="GeneID" id="19399432"/>
<evidence type="ECO:0000256" key="1">
    <source>
        <dbReference type="ARBA" id="ARBA00006484"/>
    </source>
</evidence>
<dbReference type="Proteomes" id="UP000016935">
    <property type="component" value="Unassembled WGS sequence"/>
</dbReference>
<evidence type="ECO:0000313" key="5">
    <source>
        <dbReference type="Proteomes" id="UP000016935"/>
    </source>
</evidence>
<dbReference type="InterPro" id="IPR036291">
    <property type="entry name" value="NAD(P)-bd_dom_sf"/>
</dbReference>
<dbReference type="AlphaFoldDB" id="R0ICP2"/>
<evidence type="ECO:0000313" key="4">
    <source>
        <dbReference type="EMBL" id="EOA82966.1"/>
    </source>
</evidence>
<gene>
    <name evidence="4" type="ORF">SETTUDRAFT_165316</name>
</gene>
<keyword evidence="5" id="KW-1185">Reference proteome</keyword>